<comment type="caution">
    <text evidence="3">The sequence shown here is derived from an EMBL/GenBank/DDBJ whole genome shotgun (WGS) entry which is preliminary data.</text>
</comment>
<evidence type="ECO:0000313" key="4">
    <source>
        <dbReference type="Proteomes" id="UP001597188"/>
    </source>
</evidence>
<proteinExistence type="predicted"/>
<feature type="compositionally biased region" description="Basic and acidic residues" evidence="1">
    <location>
        <begin position="294"/>
        <end position="305"/>
    </location>
</feature>
<sequence length="735" mass="79678">MLDLIVVVGLGVAIYYAWKYFKAYKVYIIGAIIIFGVYKLIGIKGMLIAGVLWFIYAMYSSHQYTQKFRRWSKQMSATHNYTSMIVRTNLEIMAQSFRLSQEELPYGRATGFLQSFKDDALTKADVDFYGYSPVRSKISNEFLEYGSLLSTYGILHKNQIKQGTKENDYRTEFIKLPFKGLWGVSYDTEGQTFTFAYPDETKEVILNISDPEKLVRALTNLISLGYTNDLYTGWVEKQSNDEIQQNMVMTQNATVGQVTRDENQKVLPSESNPNSVGPQLSQTEVENELDERFDDQKKKTDIDKTQRAGVLGGTAVNVGAHVKDIQLNQMVSGTKGHGVAAEYANNLNDKIKNPLKRVRQLGQNNAKNGPDRMVGAQNIQTKYYQSASGSVNAGFGSNGMYKYVNANGSPMQLEVPKDQYAEALTKMKRKIADGKVSGISDPEQAKNIIRRGSVSYKDSLAIAKGGNVKSIYADLRDGAVQSLAAGGVSFVIIFAQAKWSGKDTSEAAKLAGAAGLKTVAMGAVVSAGSQQFAKIATRRLAEDAGKKVAAEQLASRASFAISLAITLGPGAFDALSGRISLKQFTKDALVAGGGVAGGAAAGAAMGSVVPGVGNLVGAVVGGAVASIAAKKALDHFMEDDAIEMFAELKEEFMDTAFATSINGAEFDKLQATIFDEKVGSKLKDMFASDNPRHYARDTIVGDTLSSIIGERPVVNNDEILEAYETAQNEFTVASV</sequence>
<gene>
    <name evidence="3" type="ORF">ACFQ5L_02655</name>
</gene>
<name>A0ABW4BYU2_9LACO</name>
<keyword evidence="2" id="KW-0812">Transmembrane</keyword>
<feature type="transmembrane region" description="Helical" evidence="2">
    <location>
        <begin position="26"/>
        <end position="59"/>
    </location>
</feature>
<dbReference type="EMBL" id="JBHTOJ010000007">
    <property type="protein sequence ID" value="MFD1419858.1"/>
    <property type="molecule type" value="Genomic_DNA"/>
</dbReference>
<keyword evidence="4" id="KW-1185">Reference proteome</keyword>
<feature type="compositionally biased region" description="Polar residues" evidence="1">
    <location>
        <begin position="269"/>
        <end position="284"/>
    </location>
</feature>
<evidence type="ECO:0000256" key="1">
    <source>
        <dbReference type="SAM" id="MobiDB-lite"/>
    </source>
</evidence>
<dbReference type="RefSeq" id="WP_137634878.1">
    <property type="nucleotide sequence ID" value="NZ_BJDL01000014.1"/>
</dbReference>
<accession>A0ABW4BYU2</accession>
<keyword evidence="2" id="KW-1133">Transmembrane helix</keyword>
<feature type="region of interest" description="Disordered" evidence="1">
    <location>
        <begin position="262"/>
        <end position="305"/>
    </location>
</feature>
<reference evidence="4" key="1">
    <citation type="journal article" date="2019" name="Int. J. Syst. Evol. Microbiol.">
        <title>The Global Catalogue of Microorganisms (GCM) 10K type strain sequencing project: providing services to taxonomists for standard genome sequencing and annotation.</title>
        <authorList>
            <consortium name="The Broad Institute Genomics Platform"/>
            <consortium name="The Broad Institute Genome Sequencing Center for Infectious Disease"/>
            <person name="Wu L."/>
            <person name="Ma J."/>
        </authorList>
    </citation>
    <scope>NUCLEOTIDE SEQUENCE [LARGE SCALE GENOMIC DNA]</scope>
    <source>
        <strain evidence="4">CCM 8931</strain>
    </source>
</reference>
<organism evidence="3 4">
    <name type="scientific">Lactiplantibacillus songbeiensis</name>
    <dbReference type="NCBI Taxonomy" id="2559920"/>
    <lineage>
        <taxon>Bacteria</taxon>
        <taxon>Bacillati</taxon>
        <taxon>Bacillota</taxon>
        <taxon>Bacilli</taxon>
        <taxon>Lactobacillales</taxon>
        <taxon>Lactobacillaceae</taxon>
        <taxon>Lactiplantibacillus</taxon>
    </lineage>
</organism>
<evidence type="ECO:0000256" key="2">
    <source>
        <dbReference type="SAM" id="Phobius"/>
    </source>
</evidence>
<keyword evidence="2" id="KW-0472">Membrane</keyword>
<dbReference type="Proteomes" id="UP001597188">
    <property type="component" value="Unassembled WGS sequence"/>
</dbReference>
<evidence type="ECO:0000313" key="3">
    <source>
        <dbReference type="EMBL" id="MFD1419858.1"/>
    </source>
</evidence>
<protein>
    <submittedName>
        <fullName evidence="3">Uncharacterized protein</fullName>
    </submittedName>
</protein>